<gene>
    <name evidence="1" type="ORF">S12H4_19475</name>
</gene>
<proteinExistence type="predicted"/>
<accession>X1TVQ7</accession>
<feature type="non-terminal residue" evidence="1">
    <location>
        <position position="77"/>
    </location>
</feature>
<dbReference type="AlphaFoldDB" id="X1TVQ7"/>
<sequence>MILFPVQDSQLSCGLTGIVAFKTKEIAKPKIPIDKIESIPLHLKGYTYDKVKEKNRNLTNHYLGGAAFVAELQDLIR</sequence>
<dbReference type="EMBL" id="BARW01009744">
    <property type="protein sequence ID" value="GAI84114.1"/>
    <property type="molecule type" value="Genomic_DNA"/>
</dbReference>
<protein>
    <submittedName>
        <fullName evidence="1">Uncharacterized protein</fullName>
    </submittedName>
</protein>
<comment type="caution">
    <text evidence="1">The sequence shown here is derived from an EMBL/GenBank/DDBJ whole genome shotgun (WGS) entry which is preliminary data.</text>
</comment>
<evidence type="ECO:0000313" key="1">
    <source>
        <dbReference type="EMBL" id="GAI84114.1"/>
    </source>
</evidence>
<reference evidence="1" key="1">
    <citation type="journal article" date="2014" name="Front. Microbiol.">
        <title>High frequency of phylogenetically diverse reductive dehalogenase-homologous genes in deep subseafloor sedimentary metagenomes.</title>
        <authorList>
            <person name="Kawai M."/>
            <person name="Futagami T."/>
            <person name="Toyoda A."/>
            <person name="Takaki Y."/>
            <person name="Nishi S."/>
            <person name="Hori S."/>
            <person name="Arai W."/>
            <person name="Tsubouchi T."/>
            <person name="Morono Y."/>
            <person name="Uchiyama I."/>
            <person name="Ito T."/>
            <person name="Fujiyama A."/>
            <person name="Inagaki F."/>
            <person name="Takami H."/>
        </authorList>
    </citation>
    <scope>NUCLEOTIDE SEQUENCE</scope>
    <source>
        <strain evidence="1">Expedition CK06-06</strain>
    </source>
</reference>
<name>X1TVQ7_9ZZZZ</name>
<organism evidence="1">
    <name type="scientific">marine sediment metagenome</name>
    <dbReference type="NCBI Taxonomy" id="412755"/>
    <lineage>
        <taxon>unclassified sequences</taxon>
        <taxon>metagenomes</taxon>
        <taxon>ecological metagenomes</taxon>
    </lineage>
</organism>